<evidence type="ECO:0000313" key="4">
    <source>
        <dbReference type="Proteomes" id="UP000032611"/>
    </source>
</evidence>
<protein>
    <recommendedName>
        <fullName evidence="2">Heparinase II/III-like C-terminal domain-containing protein</fullName>
    </recommendedName>
</protein>
<accession>A0A0D5LU28</accession>
<dbReference type="AlphaFoldDB" id="A0A0D5LU28"/>
<dbReference type="InterPro" id="IPR008929">
    <property type="entry name" value="Chondroitin_lyas"/>
</dbReference>
<sequence length="564" mass="62416">MRDLAFPVSEIWRYALLYGYETALRIRRGLMALRPQSTVSFGNANRQLLVAPTDLRAADPLEAENLVSWRFALAGETLDTAGRPPFSMEMPSADFACLLAGFSWLRHLRALRGEEANNFARTVTLNFLRRNGRCKGPAWQNAVAVERLSAWLSHSTVILKGADAAFYRRFVAAILRHEQVLRRRYPTMPHDETRLKAAIALAMASISMDLSDHRKQQAARRLDEALSKQILADGGHIARNPQTLLDLLFQLLPLRQTYINLDIALPRQLVPAIDRIYAALAFFRHRDGNLALFNGAGPVLATTLSALQRYDETGGSGFRALPHTGFQRLDAGGTVLIVDAGNPLSTHLSKAAHAGALSFEMSSGTSRFIVNSGRPLHPDAATIAMARSTPAHSAATIDDASSMRFSRSEFLGPVAAGGIRRVEVERSETDDGDTLLMRHDGYLARFGLMTERRLALSADGRVIAGRDSFRRRRDEMPAATNRHQAIIRFHLHPSIWVMHEDADTIFMTAPDNESWLFSAPGLAPELEEDVFFAASAGMAASRQIVITAPIGEHPDVEWRLERLS</sequence>
<dbReference type="Proteomes" id="UP000032611">
    <property type="component" value="Chromosome"/>
</dbReference>
<organism evidence="3 4">
    <name type="scientific">Martelella endophytica</name>
    <dbReference type="NCBI Taxonomy" id="1486262"/>
    <lineage>
        <taxon>Bacteria</taxon>
        <taxon>Pseudomonadati</taxon>
        <taxon>Pseudomonadota</taxon>
        <taxon>Alphaproteobacteria</taxon>
        <taxon>Hyphomicrobiales</taxon>
        <taxon>Aurantimonadaceae</taxon>
        <taxon>Martelella</taxon>
    </lineage>
</organism>
<name>A0A0D5LU28_MAREN</name>
<proteinExistence type="predicted"/>
<dbReference type="InterPro" id="IPR012480">
    <property type="entry name" value="Hepar_II_III_C"/>
</dbReference>
<keyword evidence="4" id="KW-1185">Reference proteome</keyword>
<dbReference type="HOGENOM" id="CLU_025266_0_0_5"/>
<evidence type="ECO:0000313" key="3">
    <source>
        <dbReference type="EMBL" id="AJY47566.1"/>
    </source>
</evidence>
<dbReference type="KEGG" id="mey:TM49_20830"/>
<dbReference type="Gene3D" id="2.70.98.70">
    <property type="match status" value="1"/>
</dbReference>
<dbReference type="PATRIC" id="fig|1486262.3.peg.4305"/>
<dbReference type="Pfam" id="PF07940">
    <property type="entry name" value="Hepar_II_III_C"/>
    <property type="match status" value="1"/>
</dbReference>
<reference evidence="3 4" key="1">
    <citation type="journal article" date="2015" name="Genome Announc.">
        <title>Complete genome sequence of Martelella endophytica YC6887, which has antifungal activity associated with a halophyte.</title>
        <authorList>
            <person name="Khan A."/>
            <person name="Khan H."/>
            <person name="Chung E.J."/>
            <person name="Hossain M.T."/>
            <person name="Chung Y.R."/>
        </authorList>
    </citation>
    <scope>NUCLEOTIDE SEQUENCE [LARGE SCALE GENOMIC DNA]</scope>
    <source>
        <strain evidence="3">YC6887</strain>
    </source>
</reference>
<evidence type="ECO:0000256" key="1">
    <source>
        <dbReference type="ARBA" id="ARBA00004196"/>
    </source>
</evidence>
<feature type="domain" description="Heparinase II/III-like C-terminal" evidence="2">
    <location>
        <begin position="315"/>
        <end position="558"/>
    </location>
</feature>
<dbReference type="EMBL" id="CP010803">
    <property type="protein sequence ID" value="AJY47566.1"/>
    <property type="molecule type" value="Genomic_DNA"/>
</dbReference>
<dbReference type="GO" id="GO:0030313">
    <property type="term" value="C:cell envelope"/>
    <property type="evidence" value="ECO:0007669"/>
    <property type="project" value="UniProtKB-SubCell"/>
</dbReference>
<dbReference type="GO" id="GO:0016829">
    <property type="term" value="F:lyase activity"/>
    <property type="evidence" value="ECO:0007669"/>
    <property type="project" value="InterPro"/>
</dbReference>
<dbReference type="STRING" id="1486262.TM49_20830"/>
<gene>
    <name evidence="3" type="ORF">TM49_20830</name>
</gene>
<evidence type="ECO:0000259" key="2">
    <source>
        <dbReference type="Pfam" id="PF07940"/>
    </source>
</evidence>
<dbReference type="Gene3D" id="1.50.10.100">
    <property type="entry name" value="Chondroitin AC/alginate lyase"/>
    <property type="match status" value="1"/>
</dbReference>
<comment type="subcellular location">
    <subcellularLocation>
        <location evidence="1">Cell envelope</location>
    </subcellularLocation>
</comment>